<keyword evidence="4" id="KW-1185">Reference proteome</keyword>
<proteinExistence type="predicted"/>
<evidence type="ECO:0000256" key="1">
    <source>
        <dbReference type="SAM" id="Phobius"/>
    </source>
</evidence>
<dbReference type="AlphaFoldDB" id="A0A1J1E533"/>
<dbReference type="OrthoDB" id="9779622at2"/>
<dbReference type="KEGG" id="ise:JBKA6_0409"/>
<gene>
    <name evidence="3" type="ORF">JBKA6_0409</name>
</gene>
<keyword evidence="1" id="KW-0472">Membrane</keyword>
<feature type="transmembrane region" description="Helical" evidence="1">
    <location>
        <begin position="6"/>
        <end position="27"/>
    </location>
</feature>
<dbReference type="PRINTS" id="PR00625">
    <property type="entry name" value="JDOMAIN"/>
</dbReference>
<dbReference type="InterPro" id="IPR050817">
    <property type="entry name" value="DjlA_DnaK_co-chaperone"/>
</dbReference>
<dbReference type="InterPro" id="IPR001623">
    <property type="entry name" value="DnaJ_domain"/>
</dbReference>
<feature type="domain" description="J" evidence="2">
    <location>
        <begin position="177"/>
        <end position="239"/>
    </location>
</feature>
<dbReference type="Pfam" id="PF00226">
    <property type="entry name" value="DnaJ"/>
    <property type="match status" value="1"/>
</dbReference>
<dbReference type="CDD" id="cd06257">
    <property type="entry name" value="DnaJ"/>
    <property type="match status" value="1"/>
</dbReference>
<dbReference type="Gene3D" id="1.10.3680.10">
    <property type="entry name" value="TerB-like"/>
    <property type="match status" value="1"/>
</dbReference>
<keyword evidence="1" id="KW-0812">Transmembrane</keyword>
<dbReference type="SMART" id="SM00271">
    <property type="entry name" value="DnaJ"/>
    <property type="match status" value="1"/>
</dbReference>
<dbReference type="PANTHER" id="PTHR24074">
    <property type="entry name" value="CO-CHAPERONE PROTEIN DJLA"/>
    <property type="match status" value="1"/>
</dbReference>
<protein>
    <submittedName>
        <fullName evidence="3">DnaJ-like protein DjlA</fullName>
    </submittedName>
</protein>
<name>A0A1J1E533_9FLAO</name>
<dbReference type="InterPro" id="IPR007791">
    <property type="entry name" value="DjlA_N"/>
</dbReference>
<evidence type="ECO:0000313" key="3">
    <source>
        <dbReference type="EMBL" id="BAV94422.1"/>
    </source>
</evidence>
<keyword evidence="1" id="KW-1133">Transmembrane helix</keyword>
<dbReference type="RefSeq" id="WP_096685397.1">
    <property type="nucleotide sequence ID" value="NZ_AP014564.1"/>
</dbReference>
<organism evidence="3 4">
    <name type="scientific">Ichthyobacterium seriolicida</name>
    <dbReference type="NCBI Taxonomy" id="242600"/>
    <lineage>
        <taxon>Bacteria</taxon>
        <taxon>Pseudomonadati</taxon>
        <taxon>Bacteroidota</taxon>
        <taxon>Flavobacteriia</taxon>
        <taxon>Flavobacteriales</taxon>
        <taxon>Ichthyobacteriaceae</taxon>
        <taxon>Ichthyobacterium</taxon>
    </lineage>
</organism>
<evidence type="ECO:0000313" key="4">
    <source>
        <dbReference type="Proteomes" id="UP000243197"/>
    </source>
</evidence>
<evidence type="ECO:0000259" key="2">
    <source>
        <dbReference type="PROSITE" id="PS50076"/>
    </source>
</evidence>
<dbReference type="SUPFAM" id="SSF158682">
    <property type="entry name" value="TerB-like"/>
    <property type="match status" value="1"/>
</dbReference>
<dbReference type="EMBL" id="AP014564">
    <property type="protein sequence ID" value="BAV94422.1"/>
    <property type="molecule type" value="Genomic_DNA"/>
</dbReference>
<dbReference type="InterPro" id="IPR036869">
    <property type="entry name" value="J_dom_sf"/>
</dbReference>
<dbReference type="PROSITE" id="PS50076">
    <property type="entry name" value="DNAJ_2"/>
    <property type="match status" value="1"/>
</dbReference>
<accession>A0A1J1E533</accession>
<dbReference type="CDD" id="cd07316">
    <property type="entry name" value="terB_like_DjlA"/>
    <property type="match status" value="1"/>
</dbReference>
<dbReference type="SUPFAM" id="SSF46565">
    <property type="entry name" value="Chaperone J-domain"/>
    <property type="match status" value="1"/>
</dbReference>
<dbReference type="Proteomes" id="UP000243197">
    <property type="component" value="Chromosome"/>
</dbReference>
<dbReference type="InterPro" id="IPR029024">
    <property type="entry name" value="TerB-like"/>
</dbReference>
<dbReference type="Pfam" id="PF05099">
    <property type="entry name" value="TerB"/>
    <property type="match status" value="1"/>
</dbReference>
<dbReference type="Gene3D" id="1.10.287.110">
    <property type="entry name" value="DnaJ domain"/>
    <property type="match status" value="1"/>
</dbReference>
<reference evidence="3 4" key="1">
    <citation type="submission" date="2014-03" db="EMBL/GenBank/DDBJ databases">
        <title>complete genome sequence of Flavobacteriaceae bacterium JBKA-6.</title>
        <authorList>
            <person name="Takano T."/>
            <person name="Nakamura Y."/>
            <person name="Takuma S."/>
            <person name="Yasuike M."/>
            <person name="Matsuyama T."/>
            <person name="Sakai T."/>
            <person name="Fujiwara A."/>
            <person name="Kimoto K."/>
            <person name="Fukuda Y."/>
            <person name="Kondo H."/>
            <person name="Hirono I."/>
            <person name="Nakayasu C."/>
        </authorList>
    </citation>
    <scope>NUCLEOTIDE SEQUENCE [LARGE SCALE GENOMIC DNA]</scope>
    <source>
        <strain evidence="3 4">JBKA-6</strain>
    </source>
</reference>
<sequence>MSFKKILGAGLGWTVGGPIGAILGFALGSAFEGASKRGFSSDSIKASRATDFEISLLVLSAIVIKADGKVSESELSFVRRYFTKVYGESRTEENFKIFKATVINNDISLPQICAQINQYMSHAERLQLIHFLFGVANADGNVVTAEIDKIATIANYLNISKGDFYSIKSTYYNDIESMYKILEVDKNSTNDDIKRAYRKMAKKYHPDRIQHLGEQHVNIGKQKFQKVSEAYDKIKAERGF</sequence>